<accession>A0ABV0QEP5</accession>
<organism evidence="1 2">
    <name type="scientific">Xenoophorus captivus</name>
    <dbReference type="NCBI Taxonomy" id="1517983"/>
    <lineage>
        <taxon>Eukaryota</taxon>
        <taxon>Metazoa</taxon>
        <taxon>Chordata</taxon>
        <taxon>Craniata</taxon>
        <taxon>Vertebrata</taxon>
        <taxon>Euteleostomi</taxon>
        <taxon>Actinopterygii</taxon>
        <taxon>Neopterygii</taxon>
        <taxon>Teleostei</taxon>
        <taxon>Neoteleostei</taxon>
        <taxon>Acanthomorphata</taxon>
        <taxon>Ovalentaria</taxon>
        <taxon>Atherinomorphae</taxon>
        <taxon>Cyprinodontiformes</taxon>
        <taxon>Goodeidae</taxon>
        <taxon>Xenoophorus</taxon>
    </lineage>
</organism>
<dbReference type="EMBL" id="JAHRIN010009086">
    <property type="protein sequence ID" value="MEQ2194295.1"/>
    <property type="molecule type" value="Genomic_DNA"/>
</dbReference>
<dbReference type="Proteomes" id="UP001434883">
    <property type="component" value="Unassembled WGS sequence"/>
</dbReference>
<proteinExistence type="predicted"/>
<reference evidence="1 2" key="1">
    <citation type="submission" date="2021-06" db="EMBL/GenBank/DDBJ databases">
        <authorList>
            <person name="Palmer J.M."/>
        </authorList>
    </citation>
    <scope>NUCLEOTIDE SEQUENCE [LARGE SCALE GENOMIC DNA]</scope>
    <source>
        <strain evidence="1 2">XC_2019</strain>
        <tissue evidence="1">Muscle</tissue>
    </source>
</reference>
<comment type="caution">
    <text evidence="1">The sequence shown here is derived from an EMBL/GenBank/DDBJ whole genome shotgun (WGS) entry which is preliminary data.</text>
</comment>
<gene>
    <name evidence="1" type="ORF">XENOCAPTIV_026901</name>
</gene>
<keyword evidence="2" id="KW-1185">Reference proteome</keyword>
<protein>
    <submittedName>
        <fullName evidence="1">Uncharacterized protein</fullName>
    </submittedName>
</protein>
<evidence type="ECO:0000313" key="1">
    <source>
        <dbReference type="EMBL" id="MEQ2194295.1"/>
    </source>
</evidence>
<evidence type="ECO:0000313" key="2">
    <source>
        <dbReference type="Proteomes" id="UP001434883"/>
    </source>
</evidence>
<name>A0ABV0QEP5_9TELE</name>
<sequence>MDKTKYTLTVSIHHCDHLYKSSCFVSLLLQSIQASVNTMPGWKDKSKGLREVSFATHKVISKLSEGHHFTDRKIIPKWKTSQTAANLPRTGRLSRFSSMSEREA</sequence>